<dbReference type="PROSITE" id="PS51935">
    <property type="entry name" value="NLPC_P60"/>
    <property type="match status" value="1"/>
</dbReference>
<dbReference type="Pfam" id="PF00877">
    <property type="entry name" value="NLPC_P60"/>
    <property type="match status" value="1"/>
</dbReference>
<evidence type="ECO:0000256" key="1">
    <source>
        <dbReference type="ARBA" id="ARBA00007074"/>
    </source>
</evidence>
<organism evidence="6 7">
    <name type="scientific">Streptacidiphilus monticola</name>
    <dbReference type="NCBI Taxonomy" id="2161674"/>
    <lineage>
        <taxon>Bacteria</taxon>
        <taxon>Bacillati</taxon>
        <taxon>Actinomycetota</taxon>
        <taxon>Actinomycetes</taxon>
        <taxon>Kitasatosporales</taxon>
        <taxon>Streptomycetaceae</taxon>
        <taxon>Streptacidiphilus</taxon>
    </lineage>
</organism>
<evidence type="ECO:0000313" key="7">
    <source>
        <dbReference type="Proteomes" id="UP001596174"/>
    </source>
</evidence>
<protein>
    <submittedName>
        <fullName evidence="6">C40 family peptidase</fullName>
    </submittedName>
</protein>
<comment type="similarity">
    <text evidence="1">Belongs to the peptidase C40 family.</text>
</comment>
<dbReference type="SUPFAM" id="SSF54001">
    <property type="entry name" value="Cysteine proteinases"/>
    <property type="match status" value="1"/>
</dbReference>
<dbReference type="InterPro" id="IPR051202">
    <property type="entry name" value="Peptidase_C40"/>
</dbReference>
<keyword evidence="2" id="KW-0645">Protease</keyword>
<evidence type="ECO:0000259" key="5">
    <source>
        <dbReference type="PROSITE" id="PS51935"/>
    </source>
</evidence>
<dbReference type="PANTHER" id="PTHR47053:SF1">
    <property type="entry name" value="MUREIN DD-ENDOPEPTIDASE MEPH-RELATED"/>
    <property type="match status" value="1"/>
</dbReference>
<dbReference type="InterPro" id="IPR038765">
    <property type="entry name" value="Papain-like_cys_pep_sf"/>
</dbReference>
<proteinExistence type="inferred from homology"/>
<keyword evidence="4" id="KW-0788">Thiol protease</keyword>
<keyword evidence="3" id="KW-0378">Hydrolase</keyword>
<comment type="caution">
    <text evidence="6">The sequence shown here is derived from an EMBL/GenBank/DDBJ whole genome shotgun (WGS) entry which is preliminary data.</text>
</comment>
<dbReference type="RefSeq" id="WP_380579394.1">
    <property type="nucleotide sequence ID" value="NZ_JBHSQJ010000010.1"/>
</dbReference>
<reference evidence="7" key="1">
    <citation type="journal article" date="2019" name="Int. J. Syst. Evol. Microbiol.">
        <title>The Global Catalogue of Microorganisms (GCM) 10K type strain sequencing project: providing services to taxonomists for standard genome sequencing and annotation.</title>
        <authorList>
            <consortium name="The Broad Institute Genomics Platform"/>
            <consortium name="The Broad Institute Genome Sequencing Center for Infectious Disease"/>
            <person name="Wu L."/>
            <person name="Ma J."/>
        </authorList>
    </citation>
    <scope>NUCLEOTIDE SEQUENCE [LARGE SCALE GENOMIC DNA]</scope>
    <source>
        <strain evidence="7">JCM 4816</strain>
    </source>
</reference>
<sequence length="293" mass="31394">MATASFTEVDPGDIAGCSCTACATGAAPEPRSAPGAHHRRFGRLGATGAAVVAVTGVAGAATLTAAPAASALAAPDHAGWDGHRYWFRLDGRWRWTSHYDVYLKYTRGSSQPSSSGTGTGSLKQGWDGHRYWFKLDGRWRWTSHYDVYLRYTGGGTGHPTPKPMPDPAPTIGAVEAAITFAEAQLGKPYIWGGNGPRGYDCSGLVQQAFFRAGIHLPRVSAEQYRAVRPITAGELRRGDLLFWSTSSRSSGIHHVAIYLGGGRYIEAPRPGKDVRISVLSTGYYPTHFGRVAG</sequence>
<evidence type="ECO:0000256" key="4">
    <source>
        <dbReference type="ARBA" id="ARBA00022807"/>
    </source>
</evidence>
<dbReference type="InterPro" id="IPR000064">
    <property type="entry name" value="NLP_P60_dom"/>
</dbReference>
<evidence type="ECO:0000256" key="3">
    <source>
        <dbReference type="ARBA" id="ARBA00022801"/>
    </source>
</evidence>
<accession>A0ABW1FX51</accession>
<dbReference type="Gene3D" id="3.90.1720.10">
    <property type="entry name" value="endopeptidase domain like (from Nostoc punctiforme)"/>
    <property type="match status" value="1"/>
</dbReference>
<evidence type="ECO:0000313" key="6">
    <source>
        <dbReference type="EMBL" id="MFC5906206.1"/>
    </source>
</evidence>
<dbReference type="Proteomes" id="UP001596174">
    <property type="component" value="Unassembled WGS sequence"/>
</dbReference>
<dbReference type="PANTHER" id="PTHR47053">
    <property type="entry name" value="MUREIN DD-ENDOPEPTIDASE MEPH-RELATED"/>
    <property type="match status" value="1"/>
</dbReference>
<evidence type="ECO:0000256" key="2">
    <source>
        <dbReference type="ARBA" id="ARBA00022670"/>
    </source>
</evidence>
<feature type="domain" description="NlpC/P60" evidence="5">
    <location>
        <begin position="171"/>
        <end position="293"/>
    </location>
</feature>
<gene>
    <name evidence="6" type="ORF">ACFP3V_03080</name>
</gene>
<name>A0ABW1FX51_9ACTN</name>
<keyword evidence="7" id="KW-1185">Reference proteome</keyword>
<dbReference type="EMBL" id="JBHSQJ010000010">
    <property type="protein sequence ID" value="MFC5906206.1"/>
    <property type="molecule type" value="Genomic_DNA"/>
</dbReference>